<evidence type="ECO:0000313" key="1">
    <source>
        <dbReference type="EMBL" id="MUN55373.1"/>
    </source>
</evidence>
<dbReference type="Proteomes" id="UP000462152">
    <property type="component" value="Unassembled WGS sequence"/>
</dbReference>
<protein>
    <submittedName>
        <fullName evidence="1">DUF1697 domain-containing protein</fullName>
    </submittedName>
</protein>
<dbReference type="PANTHER" id="PTHR36439:SF1">
    <property type="entry name" value="DUF1697 DOMAIN-CONTAINING PROTEIN"/>
    <property type="match status" value="1"/>
</dbReference>
<dbReference type="InterPro" id="IPR012545">
    <property type="entry name" value="DUF1697"/>
</dbReference>
<sequence>MLSGPAIKNTVEVAAQLRAAIARSTSVDARVLVRTRDELRHLVRANPFSDGRAGSNQLHVVFLPRDASDASASVAGVDLSRYLPEEAAFMGHNVYMRRPQGPGSSKLAAAIARHTQGLGTQRNWRVVLKLAEQADQLPESL</sequence>
<accession>A0A7K1LK10</accession>
<dbReference type="RefSeq" id="WP_129315943.1">
    <property type="nucleotide sequence ID" value="NZ_NOIQ01000014.1"/>
</dbReference>
<reference evidence="1 2" key="1">
    <citation type="submission" date="2019-12" db="EMBL/GenBank/DDBJ databases">
        <authorList>
            <person name="Li J."/>
            <person name="Shi Y."/>
            <person name="Xu G."/>
            <person name="Xiao D."/>
            <person name="Ran X."/>
        </authorList>
    </citation>
    <scope>NUCLEOTIDE SEQUENCE [LARGE SCALE GENOMIC DNA]</scope>
    <source>
        <strain evidence="1 2">JCM 15915</strain>
    </source>
</reference>
<proteinExistence type="predicted"/>
<name>A0A7K1LK10_9MICC</name>
<dbReference type="Pfam" id="PF08002">
    <property type="entry name" value="DUF1697"/>
    <property type="match status" value="1"/>
</dbReference>
<keyword evidence="2" id="KW-1185">Reference proteome</keyword>
<organism evidence="1 2">
    <name type="scientific">Rothia koreensis</name>
    <dbReference type="NCBI Taxonomy" id="592378"/>
    <lineage>
        <taxon>Bacteria</taxon>
        <taxon>Bacillati</taxon>
        <taxon>Actinomycetota</taxon>
        <taxon>Actinomycetes</taxon>
        <taxon>Micrococcales</taxon>
        <taxon>Micrococcaceae</taxon>
        <taxon>Rothia</taxon>
    </lineage>
</organism>
<dbReference type="AlphaFoldDB" id="A0A7K1LK10"/>
<evidence type="ECO:0000313" key="2">
    <source>
        <dbReference type="Proteomes" id="UP000462152"/>
    </source>
</evidence>
<dbReference type="SUPFAM" id="SSF160379">
    <property type="entry name" value="SP0830-like"/>
    <property type="match status" value="1"/>
</dbReference>
<gene>
    <name evidence="1" type="ORF">GMA10_09155</name>
</gene>
<dbReference type="PANTHER" id="PTHR36439">
    <property type="entry name" value="BLL4334 PROTEIN"/>
    <property type="match status" value="1"/>
</dbReference>
<dbReference type="EMBL" id="WOGT01000005">
    <property type="protein sequence ID" value="MUN55373.1"/>
    <property type="molecule type" value="Genomic_DNA"/>
</dbReference>
<comment type="caution">
    <text evidence="1">The sequence shown here is derived from an EMBL/GenBank/DDBJ whole genome shotgun (WGS) entry which is preliminary data.</text>
</comment>